<sequence>MAGRDAKKAMKHLALMLTEKWERTAPRSEGGTLCGQDFMPKGFKAGKTMSGLGARGLAPTRYAGGALRYAHAPRRQEGFAGLTELSYTLETQWNVSRPGTTSGSKLLALLSPQRPGGRCEWIGGDGADEKWREWPRGSHQIKRLKGSWLIIDGQQDERCSPVPACCEGSGRFNKI</sequence>
<organism evidence="1 2">
    <name type="scientific">Thalassiosira oceanica</name>
    <name type="common">Marine diatom</name>
    <dbReference type="NCBI Taxonomy" id="159749"/>
    <lineage>
        <taxon>Eukaryota</taxon>
        <taxon>Sar</taxon>
        <taxon>Stramenopiles</taxon>
        <taxon>Ochrophyta</taxon>
        <taxon>Bacillariophyta</taxon>
        <taxon>Coscinodiscophyceae</taxon>
        <taxon>Thalassiosirophycidae</taxon>
        <taxon>Thalassiosirales</taxon>
        <taxon>Thalassiosiraceae</taxon>
        <taxon>Thalassiosira</taxon>
    </lineage>
</organism>
<dbReference type="EMBL" id="AGNL01030132">
    <property type="protein sequence ID" value="EJK56924.1"/>
    <property type="molecule type" value="Genomic_DNA"/>
</dbReference>
<dbReference type="AlphaFoldDB" id="K0RWS8"/>
<reference evidence="1 2" key="1">
    <citation type="journal article" date="2012" name="Genome Biol.">
        <title>Genome and low-iron response of an oceanic diatom adapted to chronic iron limitation.</title>
        <authorList>
            <person name="Lommer M."/>
            <person name="Specht M."/>
            <person name="Roy A.S."/>
            <person name="Kraemer L."/>
            <person name="Andreson R."/>
            <person name="Gutowska M.A."/>
            <person name="Wolf J."/>
            <person name="Bergner S.V."/>
            <person name="Schilhabel M.B."/>
            <person name="Klostermeier U.C."/>
            <person name="Beiko R.G."/>
            <person name="Rosenstiel P."/>
            <person name="Hippler M."/>
            <person name="Laroche J."/>
        </authorList>
    </citation>
    <scope>NUCLEOTIDE SEQUENCE [LARGE SCALE GENOMIC DNA]</scope>
    <source>
        <strain evidence="1 2">CCMP1005</strain>
    </source>
</reference>
<comment type="caution">
    <text evidence="1">The sequence shown here is derived from an EMBL/GenBank/DDBJ whole genome shotgun (WGS) entry which is preliminary data.</text>
</comment>
<evidence type="ECO:0000313" key="1">
    <source>
        <dbReference type="EMBL" id="EJK56924.1"/>
    </source>
</evidence>
<gene>
    <name evidence="1" type="ORF">THAOC_23095</name>
</gene>
<proteinExistence type="predicted"/>
<dbReference type="Proteomes" id="UP000266841">
    <property type="component" value="Unassembled WGS sequence"/>
</dbReference>
<evidence type="ECO:0000313" key="2">
    <source>
        <dbReference type="Proteomes" id="UP000266841"/>
    </source>
</evidence>
<protein>
    <submittedName>
        <fullName evidence="1">Uncharacterized protein</fullName>
    </submittedName>
</protein>
<accession>K0RWS8</accession>
<keyword evidence="2" id="KW-1185">Reference proteome</keyword>
<name>K0RWS8_THAOC</name>